<dbReference type="Pfam" id="PF11795">
    <property type="entry name" value="DUF3322"/>
    <property type="match status" value="1"/>
</dbReference>
<dbReference type="PIRSF" id="PIRSF028408">
    <property type="entry name" value="UCP028408"/>
    <property type="match status" value="1"/>
</dbReference>
<dbReference type="Proteomes" id="UP000342300">
    <property type="component" value="Unassembled WGS sequence"/>
</dbReference>
<dbReference type="InterPro" id="IPR014544">
    <property type="entry name" value="UCP028408"/>
</dbReference>
<dbReference type="Pfam" id="PF09983">
    <property type="entry name" value="JetD_C"/>
    <property type="match status" value="1"/>
</dbReference>
<accession>A0A6A7RPV0</accession>
<sequence length="409" mass="46430">MNWTRPAGLRAQVQKLWDRGDVLASLVSGEPLFPRRLLLKGPTSAEMAERFDAVRAWVAELRAMPHCRIEMREFRHRVFGANAVPHEAWVDSLDDALALIGKRRELTRFNALLELTRQRQPQLLAWLAKRPLRALELAGEWSRLLAIVAWVAERSLQAAPRPGVYLRQVDIPGVHSKFIEAHRGVLAEWLDLVLPAAAIDTSATGVSSFARRYGFRDKPVRIRFRILDPAHSRLPSTFGDDITLDAASFARLDPGVAHVFITENEINFLAFPPVRDSLIIFGAGYGFEMLAQAQWLSRCRIHYWGDIDTHGFAILDQLRAHFVHVDSFLMDRATLQAFATQWGEEDKQTLRDLARLNAEESALYDDLRDNRLRRNLRLEQERIGFGWVEEVIDGIVPLATPLASPGTLE</sequence>
<feature type="domain" description="Wadjet protein JetD C-terminal" evidence="1">
    <location>
        <begin position="214"/>
        <end position="391"/>
    </location>
</feature>
<name>A0A6A7RPV0_9PROT</name>
<dbReference type="EMBL" id="PDHS01000067">
    <property type="protein sequence ID" value="MQM29577.1"/>
    <property type="molecule type" value="Genomic_DNA"/>
</dbReference>
<dbReference type="AlphaFoldDB" id="A0A6A7RPV0"/>
<organism evidence="3 4">
    <name type="scientific">Candidatus Accumulibacter phosphatis</name>
    <dbReference type="NCBI Taxonomy" id="327160"/>
    <lineage>
        <taxon>Bacteria</taxon>
        <taxon>Pseudomonadati</taxon>
        <taxon>Pseudomonadota</taxon>
        <taxon>Betaproteobacteria</taxon>
        <taxon>Candidatus Accumulibacter</taxon>
    </lineage>
</organism>
<gene>
    <name evidence="3" type="ORF">CRU78_03115</name>
</gene>
<evidence type="ECO:0000259" key="2">
    <source>
        <dbReference type="Pfam" id="PF11795"/>
    </source>
</evidence>
<comment type="caution">
    <text evidence="3">The sequence shown here is derived from an EMBL/GenBank/DDBJ whole genome shotgun (WGS) entry which is preliminary data.</text>
</comment>
<reference evidence="3 4" key="1">
    <citation type="submission" date="2017-09" db="EMBL/GenBank/DDBJ databases">
        <title>Metagenomic Analysis Reveals Denitrifying Candidatus Accumulibacter and Flanking Population as a Source of N2O.</title>
        <authorList>
            <person name="Gao H."/>
            <person name="Mao Y."/>
            <person name="Zhao X."/>
            <person name="Liu W.-T."/>
            <person name="Zhang T."/>
            <person name="Wells G."/>
        </authorList>
    </citation>
    <scope>NUCLEOTIDE SEQUENCE [LARGE SCALE GENOMIC DNA]</scope>
    <source>
        <strain evidence="3">CANDO_2_IC</strain>
    </source>
</reference>
<dbReference type="InterPro" id="IPR024534">
    <property type="entry name" value="JetD_C"/>
</dbReference>
<protein>
    <recommendedName>
        <fullName evidence="5">Wadjet protein JetD C-terminal domain-containing protein</fullName>
    </recommendedName>
</protein>
<feature type="domain" description="DUF3322" evidence="2">
    <location>
        <begin position="6"/>
        <end position="191"/>
    </location>
</feature>
<proteinExistence type="predicted"/>
<evidence type="ECO:0000259" key="1">
    <source>
        <dbReference type="Pfam" id="PF09983"/>
    </source>
</evidence>
<evidence type="ECO:0000313" key="4">
    <source>
        <dbReference type="Proteomes" id="UP000342300"/>
    </source>
</evidence>
<evidence type="ECO:0000313" key="3">
    <source>
        <dbReference type="EMBL" id="MQM29577.1"/>
    </source>
</evidence>
<dbReference type="InterPro" id="IPR024537">
    <property type="entry name" value="DUF3322"/>
</dbReference>
<evidence type="ECO:0008006" key="5">
    <source>
        <dbReference type="Google" id="ProtNLM"/>
    </source>
</evidence>